<dbReference type="Pfam" id="PF00069">
    <property type="entry name" value="Pkinase"/>
    <property type="match status" value="1"/>
</dbReference>
<feature type="domain" description="HMG box" evidence="13">
    <location>
        <begin position="242"/>
        <end position="307"/>
    </location>
</feature>
<comment type="catalytic activity">
    <reaction evidence="8">
        <text>L-seryl-[protein] + ATP = O-phospho-L-seryl-[protein] + ADP + H(+)</text>
        <dbReference type="Rhea" id="RHEA:17989"/>
        <dbReference type="Rhea" id="RHEA-COMP:9863"/>
        <dbReference type="Rhea" id="RHEA-COMP:11604"/>
        <dbReference type="ChEBI" id="CHEBI:15378"/>
        <dbReference type="ChEBI" id="CHEBI:29999"/>
        <dbReference type="ChEBI" id="CHEBI:30616"/>
        <dbReference type="ChEBI" id="CHEBI:83421"/>
        <dbReference type="ChEBI" id="CHEBI:456216"/>
        <dbReference type="EC" id="2.7.11.1"/>
    </reaction>
</comment>
<feature type="DNA-binding region" description="HMG box" evidence="9">
    <location>
        <begin position="560"/>
        <end position="628"/>
    </location>
</feature>
<dbReference type="GO" id="GO:0004674">
    <property type="term" value="F:protein serine/threonine kinase activity"/>
    <property type="evidence" value="ECO:0007669"/>
    <property type="project" value="UniProtKB-KW"/>
</dbReference>
<dbReference type="CDD" id="cd00084">
    <property type="entry name" value="HMG-box_SF"/>
    <property type="match status" value="1"/>
</dbReference>
<feature type="compositionally biased region" description="Basic and acidic residues" evidence="11">
    <location>
        <begin position="671"/>
        <end position="690"/>
    </location>
</feature>
<dbReference type="Pfam" id="PF00505">
    <property type="entry name" value="HMG_box"/>
    <property type="match status" value="5"/>
</dbReference>
<evidence type="ECO:0000256" key="4">
    <source>
        <dbReference type="ARBA" id="ARBA00022741"/>
    </source>
</evidence>
<gene>
    <name evidence="14" type="primary">cka1</name>
    <name evidence="14" type="ORF">SPIL2461_LOCUS16225</name>
</gene>
<evidence type="ECO:0000256" key="1">
    <source>
        <dbReference type="ARBA" id="ARBA00012513"/>
    </source>
</evidence>
<evidence type="ECO:0000256" key="8">
    <source>
        <dbReference type="ARBA" id="ARBA00048679"/>
    </source>
</evidence>
<feature type="region of interest" description="Disordered" evidence="11">
    <location>
        <begin position="843"/>
        <end position="869"/>
    </location>
</feature>
<dbReference type="GO" id="GO:0005956">
    <property type="term" value="C:protein kinase CK2 complex"/>
    <property type="evidence" value="ECO:0007669"/>
    <property type="project" value="TreeGrafter"/>
</dbReference>
<keyword evidence="3" id="KW-0808">Transferase</keyword>
<dbReference type="InterPro" id="IPR009071">
    <property type="entry name" value="HMG_box_dom"/>
</dbReference>
<dbReference type="InterPro" id="IPR017441">
    <property type="entry name" value="Protein_kinase_ATP_BS"/>
</dbReference>
<keyword evidence="6 10" id="KW-0067">ATP-binding</keyword>
<feature type="region of interest" description="Disordered" evidence="11">
    <location>
        <begin position="643"/>
        <end position="697"/>
    </location>
</feature>
<evidence type="ECO:0000256" key="3">
    <source>
        <dbReference type="ARBA" id="ARBA00022679"/>
    </source>
</evidence>
<feature type="domain" description="HMG box" evidence="13">
    <location>
        <begin position="560"/>
        <end position="628"/>
    </location>
</feature>
<feature type="region of interest" description="Disordered" evidence="11">
    <location>
        <begin position="20"/>
        <end position="49"/>
    </location>
</feature>
<dbReference type="PANTHER" id="PTHR24054:SF0">
    <property type="entry name" value="CASEIN KINASE II SUBUNIT ALPHA"/>
    <property type="match status" value="1"/>
</dbReference>
<evidence type="ECO:0000256" key="2">
    <source>
        <dbReference type="ARBA" id="ARBA00022527"/>
    </source>
</evidence>
<sequence>MCAVSLQDYLDRKEKRKFLKAAAKKAPKKPDTDRNGRPGQNSGGPKSGYMLFSSEIREKVKEEVMAAGGGLADIGRKIADNWKELPETKKAEYDETSKSQKEVFQVEYAEYKKTEDFKDFQKQKAKLEGKHELRKLQLNTYKEAPDKPKGPFALYKAQHMKRVMEENKGATAAELSKLLTDLWKKAEAEERAPFEQQAAALKKEYLQQVVEFKRKQVYLKFLQQRMACRTKENRRVHLNDMPKRPKSVYALFRDDIKDEVPSGKGEGKGMNFVKNKFQEIDETEKKKYLDMEAELKQKYNEDVKTYKEGEKYKEFEKTTGKIKKELMTEAMKVMTLKFLNDAPAEPPKSTFAIFVGEKRRLSEESNGAPPKKRSREEAFAEVAKFKEEWRKLDKEAKHVYDEKRQERFTAWKEQVKEYMEQPKWKEYIEEAKMLKLPVKSLLSKKKMAIKKLKNGMKIQPLPEKPENFPTKPPNAKRIFCSEKRNEVEDPSKLLEMWASLSEEERKVYDGKEQDLLAQYREDVQAFETSDEGKEYLKKLTQVRKSNAIASAKDKYLVGMPKKPKGAIQLFLQEKLKEIKKAKPDLKGPELKNEVREAWNACQEEEKKIYQDKADGLMGDYEEKLKEFRETENFKKYALEVRKLSKKKKPVAGKAKGKGSGEPAKPASMPRKPPDAFKLYREQDGAGKKAADASQAFGELSEEETAKFKELASKAKDEYKEKMDEFRKSDEGKKYLREVAAFYKRKKFANAKAKYLKDEPKKPPSAVQLFIVAKRDEVAKENPDRKGLLLNAKCHEVFKGLPEEEKQVYVDKADEKRKEYEEKVEEFKQTADYKKYLQVVKPKAATGKGKGKAAKKKDPGPEVPSSMPKKPKTAMQLFMMSNKGIYGGGGLKQQTAAWTELGAEGQKKYTEEAKELSEKFEKEMLDFRQTGEGKKYFRLKAAAEKKARVNSARAKYLGQDDAPKEPKPAPGAYQLFVQEKRPSLQASGKSMTDVAKELSQLWGTYSEDDRKPFEQRAAELKAEHEEKMKEYKSSDAYKKRAVAVRKRRRFIRFMLMVKGSPLQDVLAKKPKEYWDYEKMIVKWGKLDDYEVTQKIGRGKYSEVFTGFHVPTNKKCVIKILKPVKKKKIKREIKILQNVSKGPNIVALLDVVRDPLTKTPCLVFEHINNTDWKSLYPKLTPYDIKFYLYQVLKALDYSHSQGLMHRDVKPHNVMIDHDKREASL</sequence>
<dbReference type="InterPro" id="IPR045216">
    <property type="entry name" value="CK2_alpha"/>
</dbReference>
<dbReference type="SMART" id="SM00220">
    <property type="entry name" value="S_TKc"/>
    <property type="match status" value="1"/>
</dbReference>
<dbReference type="Gene3D" id="1.10.510.10">
    <property type="entry name" value="Transferase(Phosphotransferase) domain 1"/>
    <property type="match status" value="1"/>
</dbReference>
<keyword evidence="5" id="KW-0418">Kinase</keyword>
<dbReference type="SUPFAM" id="SSF56112">
    <property type="entry name" value="Protein kinase-like (PK-like)"/>
    <property type="match status" value="1"/>
</dbReference>
<feature type="DNA-binding region" description="HMG box" evidence="9">
    <location>
        <begin position="469"/>
        <end position="527"/>
    </location>
</feature>
<keyword evidence="15" id="KW-1185">Reference proteome</keyword>
<dbReference type="PRINTS" id="PR00886">
    <property type="entry name" value="HIGHMOBLTY12"/>
</dbReference>
<feature type="DNA-binding region" description="HMG box" evidence="9">
    <location>
        <begin position="344"/>
        <end position="419"/>
    </location>
</feature>
<evidence type="ECO:0000256" key="5">
    <source>
        <dbReference type="ARBA" id="ARBA00022777"/>
    </source>
</evidence>
<keyword evidence="2" id="KW-0723">Serine/threonine-protein kinase</keyword>
<dbReference type="GO" id="GO:0051726">
    <property type="term" value="P:regulation of cell cycle"/>
    <property type="evidence" value="ECO:0007669"/>
    <property type="project" value="TreeGrafter"/>
</dbReference>
<dbReference type="GO" id="GO:0005829">
    <property type="term" value="C:cytosol"/>
    <property type="evidence" value="ECO:0007669"/>
    <property type="project" value="TreeGrafter"/>
</dbReference>
<dbReference type="GO" id="GO:0005524">
    <property type="term" value="F:ATP binding"/>
    <property type="evidence" value="ECO:0007669"/>
    <property type="project" value="UniProtKB-UniRule"/>
</dbReference>
<dbReference type="OrthoDB" id="1919336at2759"/>
<keyword evidence="9" id="KW-0539">Nucleus</keyword>
<feature type="DNA-binding region" description="HMG box" evidence="9">
    <location>
        <begin position="669"/>
        <end position="726"/>
    </location>
</feature>
<comment type="caution">
    <text evidence="14">The sequence shown here is derived from an EMBL/GenBank/DDBJ whole genome shotgun (WGS) entry which is preliminary data.</text>
</comment>
<dbReference type="InterPro" id="IPR011009">
    <property type="entry name" value="Kinase-like_dom_sf"/>
</dbReference>
<dbReference type="InterPro" id="IPR036910">
    <property type="entry name" value="HMG_box_dom_sf"/>
</dbReference>
<dbReference type="GO" id="GO:0005634">
    <property type="term" value="C:nucleus"/>
    <property type="evidence" value="ECO:0007669"/>
    <property type="project" value="UniProtKB-UniRule"/>
</dbReference>
<feature type="domain" description="HMG box" evidence="13">
    <location>
        <begin position="867"/>
        <end position="927"/>
    </location>
</feature>
<keyword evidence="9" id="KW-0238">DNA-binding</keyword>
<evidence type="ECO:0000259" key="13">
    <source>
        <dbReference type="PROSITE" id="PS50118"/>
    </source>
</evidence>
<dbReference type="InterPro" id="IPR008271">
    <property type="entry name" value="Ser/Thr_kinase_AS"/>
</dbReference>
<dbReference type="Proteomes" id="UP000649617">
    <property type="component" value="Unassembled WGS sequence"/>
</dbReference>
<feature type="domain" description="HMG box" evidence="13">
    <location>
        <begin position="669"/>
        <end position="726"/>
    </location>
</feature>
<feature type="region of interest" description="Disordered" evidence="11">
    <location>
        <begin position="453"/>
        <end position="476"/>
    </location>
</feature>
<dbReference type="SUPFAM" id="SSF47095">
    <property type="entry name" value="HMG-box"/>
    <property type="match status" value="10"/>
</dbReference>
<feature type="domain" description="HMG box" evidence="13">
    <location>
        <begin position="344"/>
        <end position="419"/>
    </location>
</feature>
<organism evidence="14 15">
    <name type="scientific">Symbiodinium pilosum</name>
    <name type="common">Dinoflagellate</name>
    <dbReference type="NCBI Taxonomy" id="2952"/>
    <lineage>
        <taxon>Eukaryota</taxon>
        <taxon>Sar</taxon>
        <taxon>Alveolata</taxon>
        <taxon>Dinophyceae</taxon>
        <taxon>Suessiales</taxon>
        <taxon>Symbiodiniaceae</taxon>
        <taxon>Symbiodinium</taxon>
    </lineage>
</organism>
<dbReference type="Gene3D" id="3.30.200.20">
    <property type="entry name" value="Phosphorylase Kinase, domain 1"/>
    <property type="match status" value="1"/>
</dbReference>
<dbReference type="PROSITE" id="PS00107">
    <property type="entry name" value="PROTEIN_KINASE_ATP"/>
    <property type="match status" value="1"/>
</dbReference>
<feature type="domain" description="HMG box" evidence="13">
    <location>
        <begin position="759"/>
        <end position="827"/>
    </location>
</feature>
<accession>A0A812V5C6</accession>
<dbReference type="PANTHER" id="PTHR24054">
    <property type="entry name" value="CASEIN KINASE II SUBUNIT ALPHA"/>
    <property type="match status" value="1"/>
</dbReference>
<dbReference type="AlphaFoldDB" id="A0A812V5C6"/>
<evidence type="ECO:0000313" key="15">
    <source>
        <dbReference type="Proteomes" id="UP000649617"/>
    </source>
</evidence>
<feature type="domain" description="HMG box" evidence="13">
    <location>
        <begin position="469"/>
        <end position="527"/>
    </location>
</feature>
<feature type="DNA-binding region" description="HMG box" evidence="9">
    <location>
        <begin position="759"/>
        <end position="827"/>
    </location>
</feature>
<feature type="domain" description="HMG box" evidence="13">
    <location>
        <begin position="42"/>
        <end position="112"/>
    </location>
</feature>
<dbReference type="SMART" id="SM00398">
    <property type="entry name" value="HMG"/>
    <property type="match status" value="10"/>
</dbReference>
<evidence type="ECO:0000259" key="12">
    <source>
        <dbReference type="PROSITE" id="PS50011"/>
    </source>
</evidence>
<evidence type="ECO:0000256" key="11">
    <source>
        <dbReference type="SAM" id="MobiDB-lite"/>
    </source>
</evidence>
<feature type="DNA-binding region" description="HMG box" evidence="9">
    <location>
        <begin position="242"/>
        <end position="307"/>
    </location>
</feature>
<feature type="domain" description="Protein kinase" evidence="12">
    <location>
        <begin position="1088"/>
        <end position="1222"/>
    </location>
</feature>
<dbReference type="GO" id="GO:0003677">
    <property type="term" value="F:DNA binding"/>
    <property type="evidence" value="ECO:0007669"/>
    <property type="project" value="UniProtKB-UniRule"/>
</dbReference>
<dbReference type="EC" id="2.7.11.1" evidence="1"/>
<feature type="compositionally biased region" description="Basic residues" evidence="11">
    <location>
        <begin position="643"/>
        <end position="656"/>
    </location>
</feature>
<feature type="DNA-binding region" description="HMG box" evidence="9">
    <location>
        <begin position="867"/>
        <end position="927"/>
    </location>
</feature>
<dbReference type="PROSITE" id="PS00108">
    <property type="entry name" value="PROTEIN_KINASE_ST"/>
    <property type="match status" value="1"/>
</dbReference>
<protein>
    <recommendedName>
        <fullName evidence="1">non-specific serine/threonine protein kinase</fullName>
        <ecNumber evidence="1">2.7.11.1</ecNumber>
    </recommendedName>
</protein>
<feature type="binding site" evidence="10">
    <location>
        <position position="1117"/>
    </location>
    <ligand>
        <name>ATP</name>
        <dbReference type="ChEBI" id="CHEBI:30616"/>
    </ligand>
</feature>
<dbReference type="PROSITE" id="PS50011">
    <property type="entry name" value="PROTEIN_KINASE_DOM"/>
    <property type="match status" value="1"/>
</dbReference>
<comment type="catalytic activity">
    <reaction evidence="7">
        <text>L-threonyl-[protein] + ATP = O-phospho-L-threonyl-[protein] + ADP + H(+)</text>
        <dbReference type="Rhea" id="RHEA:46608"/>
        <dbReference type="Rhea" id="RHEA-COMP:11060"/>
        <dbReference type="Rhea" id="RHEA-COMP:11605"/>
        <dbReference type="ChEBI" id="CHEBI:15378"/>
        <dbReference type="ChEBI" id="CHEBI:30013"/>
        <dbReference type="ChEBI" id="CHEBI:30616"/>
        <dbReference type="ChEBI" id="CHEBI:61977"/>
        <dbReference type="ChEBI" id="CHEBI:456216"/>
        <dbReference type="EC" id="2.7.11.1"/>
    </reaction>
</comment>
<dbReference type="InterPro" id="IPR000719">
    <property type="entry name" value="Prot_kinase_dom"/>
</dbReference>
<feature type="DNA-binding region" description="HMG box" evidence="9">
    <location>
        <begin position="965"/>
        <end position="1031"/>
    </location>
</feature>
<feature type="DNA-binding region" description="HMG box" evidence="9">
    <location>
        <begin position="42"/>
        <end position="112"/>
    </location>
</feature>
<evidence type="ECO:0000256" key="10">
    <source>
        <dbReference type="PROSITE-ProRule" id="PRU10141"/>
    </source>
</evidence>
<dbReference type="FunFam" id="3.30.200.20:FF:000088">
    <property type="entry name" value="Casein kinase II subunit alpha"/>
    <property type="match status" value="1"/>
</dbReference>
<name>A0A812V5C6_SYMPI</name>
<reference evidence="14" key="1">
    <citation type="submission" date="2021-02" db="EMBL/GenBank/DDBJ databases">
        <authorList>
            <person name="Dougan E. K."/>
            <person name="Rhodes N."/>
            <person name="Thang M."/>
            <person name="Chan C."/>
        </authorList>
    </citation>
    <scope>NUCLEOTIDE SEQUENCE</scope>
</reference>
<dbReference type="Gene3D" id="1.10.30.10">
    <property type="entry name" value="High mobility group box domain"/>
    <property type="match status" value="8"/>
</dbReference>
<feature type="domain" description="HMG box" evidence="13">
    <location>
        <begin position="965"/>
        <end position="1031"/>
    </location>
</feature>
<keyword evidence="4 10" id="KW-0547">Nucleotide-binding</keyword>
<feature type="DNA-binding region" description="HMG box" evidence="9">
    <location>
        <begin position="145"/>
        <end position="213"/>
    </location>
</feature>
<evidence type="ECO:0000256" key="7">
    <source>
        <dbReference type="ARBA" id="ARBA00047899"/>
    </source>
</evidence>
<feature type="domain" description="HMG box" evidence="13">
    <location>
        <begin position="145"/>
        <end position="213"/>
    </location>
</feature>
<dbReference type="PROSITE" id="PS50118">
    <property type="entry name" value="HMG_BOX_2"/>
    <property type="match status" value="10"/>
</dbReference>
<dbReference type="EMBL" id="CAJNIZ010041890">
    <property type="protein sequence ID" value="CAE7618338.1"/>
    <property type="molecule type" value="Genomic_DNA"/>
</dbReference>
<evidence type="ECO:0000256" key="6">
    <source>
        <dbReference type="ARBA" id="ARBA00022840"/>
    </source>
</evidence>
<proteinExistence type="predicted"/>
<evidence type="ECO:0000256" key="9">
    <source>
        <dbReference type="PROSITE-ProRule" id="PRU00267"/>
    </source>
</evidence>
<evidence type="ECO:0000313" key="14">
    <source>
        <dbReference type="EMBL" id="CAE7618338.1"/>
    </source>
</evidence>